<evidence type="ECO:0000256" key="1">
    <source>
        <dbReference type="SAM" id="MobiDB-lite"/>
    </source>
</evidence>
<feature type="non-terminal residue" evidence="2">
    <location>
        <position position="1"/>
    </location>
</feature>
<dbReference type="EMBL" id="BDIP01009974">
    <property type="protein sequence ID" value="GIQ92557.1"/>
    <property type="molecule type" value="Genomic_DNA"/>
</dbReference>
<comment type="caution">
    <text evidence="2">The sequence shown here is derived from an EMBL/GenBank/DDBJ whole genome shotgun (WGS) entry which is preliminary data.</text>
</comment>
<organism evidence="2 3">
    <name type="scientific">Kipferlia bialata</name>
    <dbReference type="NCBI Taxonomy" id="797122"/>
    <lineage>
        <taxon>Eukaryota</taxon>
        <taxon>Metamonada</taxon>
        <taxon>Carpediemonas-like organisms</taxon>
        <taxon>Kipferlia</taxon>
    </lineage>
</organism>
<dbReference type="AlphaFoldDB" id="A0A9K3DCX6"/>
<name>A0A9K3DCX6_9EUKA</name>
<protein>
    <submittedName>
        <fullName evidence="2">Uncharacterized protein</fullName>
    </submittedName>
</protein>
<feature type="compositionally biased region" description="Low complexity" evidence="1">
    <location>
        <begin position="30"/>
        <end position="44"/>
    </location>
</feature>
<reference evidence="2 3" key="1">
    <citation type="journal article" date="2018" name="PLoS ONE">
        <title>The draft genome of Kipferlia bialata reveals reductive genome evolution in fornicate parasites.</title>
        <authorList>
            <person name="Tanifuji G."/>
            <person name="Takabayashi S."/>
            <person name="Kume K."/>
            <person name="Takagi M."/>
            <person name="Nakayama T."/>
            <person name="Kamikawa R."/>
            <person name="Inagaki Y."/>
            <person name="Hashimoto T."/>
        </authorList>
    </citation>
    <scope>NUCLEOTIDE SEQUENCE [LARGE SCALE GENOMIC DNA]</scope>
    <source>
        <strain evidence="2">NY0173</strain>
    </source>
</reference>
<proteinExistence type="predicted"/>
<sequence length="44" mass="4798">GPSIRPRPSAFAIHNGRVIVTENDDHYSYPDPEAQAPQAQAPQV</sequence>
<evidence type="ECO:0000313" key="2">
    <source>
        <dbReference type="EMBL" id="GIQ92557.1"/>
    </source>
</evidence>
<gene>
    <name evidence="2" type="ORF">KIPB_016392</name>
</gene>
<keyword evidence="3" id="KW-1185">Reference proteome</keyword>
<accession>A0A9K3DCX6</accession>
<dbReference type="Proteomes" id="UP000265618">
    <property type="component" value="Unassembled WGS sequence"/>
</dbReference>
<feature type="region of interest" description="Disordered" evidence="1">
    <location>
        <begin position="22"/>
        <end position="44"/>
    </location>
</feature>
<evidence type="ECO:0000313" key="3">
    <source>
        <dbReference type="Proteomes" id="UP000265618"/>
    </source>
</evidence>